<gene>
    <name evidence="1" type="ORF">CK203_007889</name>
</gene>
<dbReference type="PANTHER" id="PTHR37193:SF1">
    <property type="entry name" value="ALPHA-1,6-MANNOSYL-GLYCOPROTEIN 2-BETA-N-ACETYLGLUCOSAMINYLTRANSFERASE"/>
    <property type="match status" value="1"/>
</dbReference>
<dbReference type="PANTHER" id="PTHR37193">
    <property type="entry name" value="ALPHA-1,6-MANNOSYL-GLYCOPROTEIN 2-BETA-N-ACETYLGLUCOSAMINYLTRANSFERASE"/>
    <property type="match status" value="1"/>
</dbReference>
<reference evidence="1 2" key="1">
    <citation type="journal article" date="2018" name="PLoS Genet.">
        <title>Population sequencing reveals clonal diversity and ancestral inbreeding in the grapevine cultivar Chardonnay.</title>
        <authorList>
            <person name="Roach M.J."/>
            <person name="Johnson D.L."/>
            <person name="Bohlmann J."/>
            <person name="van Vuuren H.J."/>
            <person name="Jones S.J."/>
            <person name="Pretorius I.S."/>
            <person name="Schmidt S.A."/>
            <person name="Borneman A.R."/>
        </authorList>
    </citation>
    <scope>NUCLEOTIDE SEQUENCE [LARGE SCALE GENOMIC DNA]</scope>
    <source>
        <strain evidence="2">cv. Chardonnay</strain>
        <tissue evidence="1">Leaf</tissue>
    </source>
</reference>
<dbReference type="EMBL" id="QGNW01000019">
    <property type="protein sequence ID" value="RVX15104.1"/>
    <property type="molecule type" value="Genomic_DNA"/>
</dbReference>
<name>A0A438K1L8_VITVI</name>
<evidence type="ECO:0000313" key="1">
    <source>
        <dbReference type="EMBL" id="RVX15104.1"/>
    </source>
</evidence>
<evidence type="ECO:0000313" key="2">
    <source>
        <dbReference type="Proteomes" id="UP000288805"/>
    </source>
</evidence>
<accession>A0A438K1L8</accession>
<evidence type="ECO:0008006" key="3">
    <source>
        <dbReference type="Google" id="ProtNLM"/>
    </source>
</evidence>
<proteinExistence type="predicted"/>
<sequence>MTVPPVEGVAGGGTAYGWSDGVVHPSNSLKGSTDPTEVPSADLLHVWCMPSTANVGPQEMPRPLEHLFSMGGSMNEGKRGYKLELHNNNVGRFLLCSVSLIEDKRFSLVLPEDELAIGEVWVRVTTLSMHLWGKEFFNRLSDAYEGFMVVDEETVVFKGRYRGLVRDECVGSACVVERVGMEEEKPIDKDLQVLCPEQSLPACATTKATFYEIDDNMVIEPFESLCDPLGLGSSNDKDEGSFGKLVPLRNDLKVLVSNTSEGRPKVGMEEEKPVDEDLQVLCLDLSLPAHATTKATFYEIDDNMVIEPFESLCDPLGLRSFDDKDEGDTFEGRPSSSLSYLFDSPFGFPSMAMGL</sequence>
<protein>
    <recommendedName>
        <fullName evidence="3">DUF4283 domain-containing protein</fullName>
    </recommendedName>
</protein>
<organism evidence="1 2">
    <name type="scientific">Vitis vinifera</name>
    <name type="common">Grape</name>
    <dbReference type="NCBI Taxonomy" id="29760"/>
    <lineage>
        <taxon>Eukaryota</taxon>
        <taxon>Viridiplantae</taxon>
        <taxon>Streptophyta</taxon>
        <taxon>Embryophyta</taxon>
        <taxon>Tracheophyta</taxon>
        <taxon>Spermatophyta</taxon>
        <taxon>Magnoliopsida</taxon>
        <taxon>eudicotyledons</taxon>
        <taxon>Gunneridae</taxon>
        <taxon>Pentapetalae</taxon>
        <taxon>rosids</taxon>
        <taxon>Vitales</taxon>
        <taxon>Vitaceae</taxon>
        <taxon>Viteae</taxon>
        <taxon>Vitis</taxon>
    </lineage>
</organism>
<comment type="caution">
    <text evidence="1">The sequence shown here is derived from an EMBL/GenBank/DDBJ whole genome shotgun (WGS) entry which is preliminary data.</text>
</comment>
<dbReference type="AlphaFoldDB" id="A0A438K1L8"/>
<dbReference type="Proteomes" id="UP000288805">
    <property type="component" value="Unassembled WGS sequence"/>
</dbReference>